<comment type="caution">
    <text evidence="5">The sequence shown here is derived from an EMBL/GenBank/DDBJ whole genome shotgun (WGS) entry which is preliminary data.</text>
</comment>
<reference evidence="6" key="1">
    <citation type="journal article" date="2019" name="Int. J. Syst. Evol. Microbiol.">
        <title>The Global Catalogue of Microorganisms (GCM) 10K type strain sequencing project: providing services to taxonomists for standard genome sequencing and annotation.</title>
        <authorList>
            <consortium name="The Broad Institute Genomics Platform"/>
            <consortium name="The Broad Institute Genome Sequencing Center for Infectious Disease"/>
            <person name="Wu L."/>
            <person name="Ma J."/>
        </authorList>
    </citation>
    <scope>NUCLEOTIDE SEQUENCE [LARGE SCALE GENOMIC DNA]</scope>
    <source>
        <strain evidence="6">CGMCC 4.7643</strain>
    </source>
</reference>
<evidence type="ECO:0000313" key="5">
    <source>
        <dbReference type="EMBL" id="MFD2459714.1"/>
    </source>
</evidence>
<accession>A0ABW5GH03</accession>
<dbReference type="SUPFAM" id="SSF51735">
    <property type="entry name" value="NAD(P)-binding Rossmann-fold domains"/>
    <property type="match status" value="1"/>
</dbReference>
<evidence type="ECO:0000256" key="1">
    <source>
        <dbReference type="ARBA" id="ARBA00009080"/>
    </source>
</evidence>
<dbReference type="InterPro" id="IPR013328">
    <property type="entry name" value="6PGD_dom2"/>
</dbReference>
<dbReference type="PANTHER" id="PTHR43580">
    <property type="entry name" value="OXIDOREDUCTASE GLYR1-RELATED"/>
    <property type="match status" value="1"/>
</dbReference>
<evidence type="ECO:0000256" key="2">
    <source>
        <dbReference type="ARBA" id="ARBA00023002"/>
    </source>
</evidence>
<dbReference type="Pfam" id="PF03446">
    <property type="entry name" value="NAD_binding_2"/>
    <property type="match status" value="1"/>
</dbReference>
<dbReference type="Gene3D" id="3.40.50.720">
    <property type="entry name" value="NAD(P)-binding Rossmann-like Domain"/>
    <property type="match status" value="1"/>
</dbReference>
<dbReference type="SUPFAM" id="SSF48179">
    <property type="entry name" value="6-phosphogluconate dehydrogenase C-terminal domain-like"/>
    <property type="match status" value="1"/>
</dbReference>
<evidence type="ECO:0000259" key="4">
    <source>
        <dbReference type="Pfam" id="PF21761"/>
    </source>
</evidence>
<dbReference type="InterPro" id="IPR048666">
    <property type="entry name" value="RedAm-like_C"/>
</dbReference>
<dbReference type="Pfam" id="PF21761">
    <property type="entry name" value="RedAm-like_C"/>
    <property type="match status" value="1"/>
</dbReference>
<dbReference type="EMBL" id="JBHUKU010000006">
    <property type="protein sequence ID" value="MFD2459714.1"/>
    <property type="molecule type" value="Genomic_DNA"/>
</dbReference>
<dbReference type="GO" id="GO:0016491">
    <property type="term" value="F:oxidoreductase activity"/>
    <property type="evidence" value="ECO:0007669"/>
    <property type="project" value="UniProtKB-KW"/>
</dbReference>
<dbReference type="InterPro" id="IPR008927">
    <property type="entry name" value="6-PGluconate_DH-like_C_sf"/>
</dbReference>
<dbReference type="Proteomes" id="UP001597419">
    <property type="component" value="Unassembled WGS sequence"/>
</dbReference>
<dbReference type="InterPro" id="IPR051265">
    <property type="entry name" value="HIBADH-related_NP60_sf"/>
</dbReference>
<name>A0ABW5GH03_9PSEU</name>
<dbReference type="RefSeq" id="WP_345397401.1">
    <property type="nucleotide sequence ID" value="NZ_BAABHG010000008.1"/>
</dbReference>
<comment type="similarity">
    <text evidence="1">Belongs to the HIBADH-related family.</text>
</comment>
<dbReference type="InterPro" id="IPR036291">
    <property type="entry name" value="NAD(P)-bd_dom_sf"/>
</dbReference>
<evidence type="ECO:0000259" key="3">
    <source>
        <dbReference type="Pfam" id="PF03446"/>
    </source>
</evidence>
<dbReference type="PIRSF" id="PIRSF000103">
    <property type="entry name" value="HIBADH"/>
    <property type="match status" value="1"/>
</dbReference>
<dbReference type="InterPro" id="IPR015815">
    <property type="entry name" value="HIBADH-related"/>
</dbReference>
<gene>
    <name evidence="5" type="ORF">ACFSYJ_13955</name>
</gene>
<dbReference type="InterPro" id="IPR006115">
    <property type="entry name" value="6PGDH_NADP-bd"/>
</dbReference>
<protein>
    <submittedName>
        <fullName evidence="5">NAD(P)-dependent oxidoreductase</fullName>
        <ecNumber evidence="5">1.1.-.-</ecNumber>
    </submittedName>
</protein>
<dbReference type="PANTHER" id="PTHR43580:SF2">
    <property type="entry name" value="CYTOKINE-LIKE NUCLEAR FACTOR N-PAC"/>
    <property type="match status" value="1"/>
</dbReference>
<dbReference type="EC" id="1.1.-.-" evidence="5"/>
<evidence type="ECO:0000313" key="6">
    <source>
        <dbReference type="Proteomes" id="UP001597419"/>
    </source>
</evidence>
<sequence length="293" mass="30814">MPENTKPAVTVIGLGPMGRAMAGAFLDHGHPVTVWNRTASKADELVARGAIRAATIGEALGAAELIVLSLTDYDVLYALLEPVAEALSGKVIANLTSDTPGRAREAARWFAERGARQLTGGVQTPPTEIGNPEASIFYSGPEDVFAAHRDTLAVLSGTDYRGADPGLAALYYQLQMDLFWPSVVAYVHALAVARANGITAAEFEPYALSMLKTVTEGIGYVSARIDSGEYPGDLERLAMGEASVRHVVHTAEEAGVDSSLPSAVLDAFRRGVAAGHGEDSFTSLVEVFAKGTV</sequence>
<dbReference type="Gene3D" id="1.10.1040.10">
    <property type="entry name" value="N-(1-d-carboxylethyl)-l-norvaline Dehydrogenase, domain 2"/>
    <property type="match status" value="1"/>
</dbReference>
<proteinExistence type="inferred from homology"/>
<feature type="domain" description="NADPH-dependent reductive aminase-like C-terminal" evidence="4">
    <location>
        <begin position="164"/>
        <end position="289"/>
    </location>
</feature>
<feature type="domain" description="6-phosphogluconate dehydrogenase NADP-binding" evidence="3">
    <location>
        <begin position="9"/>
        <end position="156"/>
    </location>
</feature>
<keyword evidence="6" id="KW-1185">Reference proteome</keyword>
<keyword evidence="2 5" id="KW-0560">Oxidoreductase</keyword>
<organism evidence="5 6">
    <name type="scientific">Amycolatopsis samaneae</name>
    <dbReference type="NCBI Taxonomy" id="664691"/>
    <lineage>
        <taxon>Bacteria</taxon>
        <taxon>Bacillati</taxon>
        <taxon>Actinomycetota</taxon>
        <taxon>Actinomycetes</taxon>
        <taxon>Pseudonocardiales</taxon>
        <taxon>Pseudonocardiaceae</taxon>
        <taxon>Amycolatopsis</taxon>
    </lineage>
</organism>